<evidence type="ECO:0000313" key="2">
    <source>
        <dbReference type="EMBL" id="HIU42396.1"/>
    </source>
</evidence>
<evidence type="ECO:0000259" key="1">
    <source>
        <dbReference type="Pfam" id="PF01476"/>
    </source>
</evidence>
<organism evidence="2 3">
    <name type="scientific">Candidatus Egerieicola faecale</name>
    <dbReference type="NCBI Taxonomy" id="2840774"/>
    <lineage>
        <taxon>Bacteria</taxon>
        <taxon>Bacillati</taxon>
        <taxon>Bacillota</taxon>
        <taxon>Clostridia</taxon>
        <taxon>Eubacteriales</taxon>
        <taxon>Oscillospiraceae</taxon>
        <taxon>Oscillospiraceae incertae sedis</taxon>
        <taxon>Candidatus Egerieicola</taxon>
    </lineage>
</organism>
<name>A0A9D1ITD9_9FIRM</name>
<protein>
    <submittedName>
        <fullName evidence="2">LysM peptidoglycan-binding domain-containing protein</fullName>
    </submittedName>
</protein>
<comment type="caution">
    <text evidence="2">The sequence shown here is derived from an EMBL/GenBank/DDBJ whole genome shotgun (WGS) entry which is preliminary data.</text>
</comment>
<dbReference type="Pfam" id="PF01476">
    <property type="entry name" value="LysM"/>
    <property type="match status" value="1"/>
</dbReference>
<dbReference type="Gene3D" id="3.10.350.10">
    <property type="entry name" value="LysM domain"/>
    <property type="match status" value="1"/>
</dbReference>
<proteinExistence type="predicted"/>
<dbReference type="InterPro" id="IPR036779">
    <property type="entry name" value="LysM_dom_sf"/>
</dbReference>
<dbReference type="Proteomes" id="UP000824082">
    <property type="component" value="Unassembled WGS sequence"/>
</dbReference>
<dbReference type="EMBL" id="DVMX01000143">
    <property type="protein sequence ID" value="HIU42396.1"/>
    <property type="molecule type" value="Genomic_DNA"/>
</dbReference>
<reference evidence="2" key="2">
    <citation type="journal article" date="2021" name="PeerJ">
        <title>Extensive microbial diversity within the chicken gut microbiome revealed by metagenomics and culture.</title>
        <authorList>
            <person name="Gilroy R."/>
            <person name="Ravi A."/>
            <person name="Getino M."/>
            <person name="Pursley I."/>
            <person name="Horton D.L."/>
            <person name="Alikhan N.F."/>
            <person name="Baker D."/>
            <person name="Gharbi K."/>
            <person name="Hall N."/>
            <person name="Watson M."/>
            <person name="Adriaenssens E.M."/>
            <person name="Foster-Nyarko E."/>
            <person name="Jarju S."/>
            <person name="Secka A."/>
            <person name="Antonio M."/>
            <person name="Oren A."/>
            <person name="Chaudhuri R.R."/>
            <person name="La Ragione R."/>
            <person name="Hildebrand F."/>
            <person name="Pallen M.J."/>
        </authorList>
    </citation>
    <scope>NUCLEOTIDE SEQUENCE</scope>
    <source>
        <strain evidence="2">4509</strain>
    </source>
</reference>
<dbReference type="CDD" id="cd00118">
    <property type="entry name" value="LysM"/>
    <property type="match status" value="1"/>
</dbReference>
<accession>A0A9D1ITD9</accession>
<dbReference type="InterPro" id="IPR018392">
    <property type="entry name" value="LysM"/>
</dbReference>
<reference evidence="2" key="1">
    <citation type="submission" date="2020-10" db="EMBL/GenBank/DDBJ databases">
        <authorList>
            <person name="Gilroy R."/>
        </authorList>
    </citation>
    <scope>NUCLEOTIDE SEQUENCE</scope>
    <source>
        <strain evidence="2">4509</strain>
    </source>
</reference>
<feature type="domain" description="LysM" evidence="1">
    <location>
        <begin position="131"/>
        <end position="171"/>
    </location>
</feature>
<gene>
    <name evidence="2" type="ORF">IAD19_07570</name>
</gene>
<evidence type="ECO:0000313" key="3">
    <source>
        <dbReference type="Proteomes" id="UP000824082"/>
    </source>
</evidence>
<dbReference type="AlphaFoldDB" id="A0A9D1ITD9"/>
<sequence length="171" mass="18416">MAQFSYKGEEFPYSPKEIHLSAAKRLGQFPLAFGGTSIQQLGKELLEISGTGELTGDLAGEFARLYRLFSQSDSGILQLPGFSPIHCYFTALEGVGQPGPAVLEYRFTFVEDPAYADILGASGARSAQLLEGETLYTLARRLGVNAAELIAANPQIADPMSPERGSTVWLP</sequence>